<feature type="domain" description="Aspartate/glutamate/uridylate kinase" evidence="6">
    <location>
        <begin position="1"/>
        <end position="283"/>
    </location>
</feature>
<evidence type="ECO:0000259" key="6">
    <source>
        <dbReference type="Pfam" id="PF00696"/>
    </source>
</evidence>
<evidence type="ECO:0000256" key="4">
    <source>
        <dbReference type="PIRNR" id="PIRNR000723"/>
    </source>
</evidence>
<dbReference type="NCBIfam" id="NF009008">
    <property type="entry name" value="PRK12354.1"/>
    <property type="match status" value="1"/>
</dbReference>
<dbReference type="CDD" id="cd04235">
    <property type="entry name" value="AAK_CK"/>
    <property type="match status" value="1"/>
</dbReference>
<comment type="caution">
    <text evidence="7">The sequence shown here is derived from an EMBL/GenBank/DDBJ whole genome shotgun (WGS) entry which is preliminary data.</text>
</comment>
<feature type="region of interest" description="Disordered" evidence="5">
    <location>
        <begin position="305"/>
        <end position="331"/>
    </location>
</feature>
<dbReference type="PRINTS" id="PR01469">
    <property type="entry name" value="CARBMTKINASE"/>
</dbReference>
<dbReference type="Pfam" id="PF00696">
    <property type="entry name" value="AA_kinase"/>
    <property type="match status" value="1"/>
</dbReference>
<keyword evidence="8" id="KW-1185">Reference proteome</keyword>
<sequence length="331" mass="34246">MRIVAALGGNALLQRGEHPDAAVQQHRVHDAARSLAELVLAGHELVVTHGNGPQVGLLAAESESDPDLTAPYPLDVLGAQTQGMIGTLLARELAGRLPGRTVTALVTHTEVDPHDPAFKHPDKFIGGQLTDHRARTMELDRSWTTAHDGDHLRRTVPSPLPKAITELPAIRALLASGSVVIAAGGGGIPVTRNPDTGQVRGVEAVVDKDRTAALLAEQLDADALLILTDVTHVFTHFGAAHPGPLTTVTPGRLHELDLPAGSMRPKAEAAAGFAERTGQVAVIGPLDDALGALLGTTGTTVRALPAPLDRGPSAMPAGPSTHCPAVPHATA</sequence>
<dbReference type="InterPro" id="IPR036393">
    <property type="entry name" value="AceGlu_kinase-like_sf"/>
</dbReference>
<dbReference type="EMBL" id="BAABIS010000001">
    <property type="protein sequence ID" value="GAA4884489.1"/>
    <property type="molecule type" value="Genomic_DNA"/>
</dbReference>
<dbReference type="Gene3D" id="3.40.1160.10">
    <property type="entry name" value="Acetylglutamate kinase-like"/>
    <property type="match status" value="1"/>
</dbReference>
<name>A0ABP9ESK5_9ACTN</name>
<dbReference type="InterPro" id="IPR001048">
    <property type="entry name" value="Asp/Glu/Uridylate_kinase"/>
</dbReference>
<keyword evidence="3 4" id="KW-0418">Kinase</keyword>
<protein>
    <recommendedName>
        <fullName evidence="4">Carbamate kinase</fullName>
    </recommendedName>
</protein>
<comment type="similarity">
    <text evidence="1 4">Belongs to the carbamate kinase family.</text>
</comment>
<accession>A0ABP9ESK5</accession>
<dbReference type="Proteomes" id="UP001501752">
    <property type="component" value="Unassembled WGS sequence"/>
</dbReference>
<organism evidence="7 8">
    <name type="scientific">Kitasatospora terrestris</name>
    <dbReference type="NCBI Taxonomy" id="258051"/>
    <lineage>
        <taxon>Bacteria</taxon>
        <taxon>Bacillati</taxon>
        <taxon>Actinomycetota</taxon>
        <taxon>Actinomycetes</taxon>
        <taxon>Kitasatosporales</taxon>
        <taxon>Streptomycetaceae</taxon>
        <taxon>Kitasatospora</taxon>
    </lineage>
</organism>
<keyword evidence="2 4" id="KW-0808">Transferase</keyword>
<dbReference type="RefSeq" id="WP_345701544.1">
    <property type="nucleotide sequence ID" value="NZ_BAABIS010000001.1"/>
</dbReference>
<evidence type="ECO:0000256" key="5">
    <source>
        <dbReference type="SAM" id="MobiDB-lite"/>
    </source>
</evidence>
<proteinExistence type="inferred from homology"/>
<dbReference type="SUPFAM" id="SSF53633">
    <property type="entry name" value="Carbamate kinase-like"/>
    <property type="match status" value="1"/>
</dbReference>
<dbReference type="InterPro" id="IPR003964">
    <property type="entry name" value="Carb_kinase"/>
</dbReference>
<dbReference type="PANTHER" id="PTHR30409:SF1">
    <property type="entry name" value="CARBAMATE KINASE-RELATED"/>
    <property type="match status" value="1"/>
</dbReference>
<dbReference type="GO" id="GO:0016301">
    <property type="term" value="F:kinase activity"/>
    <property type="evidence" value="ECO:0007669"/>
    <property type="project" value="UniProtKB-KW"/>
</dbReference>
<evidence type="ECO:0000256" key="1">
    <source>
        <dbReference type="ARBA" id="ARBA00011066"/>
    </source>
</evidence>
<evidence type="ECO:0000256" key="2">
    <source>
        <dbReference type="ARBA" id="ARBA00022679"/>
    </source>
</evidence>
<dbReference type="PIRSF" id="PIRSF000723">
    <property type="entry name" value="Carbamate_kin"/>
    <property type="match status" value="1"/>
</dbReference>
<evidence type="ECO:0000256" key="3">
    <source>
        <dbReference type="ARBA" id="ARBA00022777"/>
    </source>
</evidence>
<evidence type="ECO:0000313" key="8">
    <source>
        <dbReference type="Proteomes" id="UP001501752"/>
    </source>
</evidence>
<reference evidence="8" key="1">
    <citation type="journal article" date="2019" name="Int. J. Syst. Evol. Microbiol.">
        <title>The Global Catalogue of Microorganisms (GCM) 10K type strain sequencing project: providing services to taxonomists for standard genome sequencing and annotation.</title>
        <authorList>
            <consortium name="The Broad Institute Genomics Platform"/>
            <consortium name="The Broad Institute Genome Sequencing Center for Infectious Disease"/>
            <person name="Wu L."/>
            <person name="Ma J."/>
        </authorList>
    </citation>
    <scope>NUCLEOTIDE SEQUENCE [LARGE SCALE GENOMIC DNA]</scope>
    <source>
        <strain evidence="8">JCM 13006</strain>
    </source>
</reference>
<dbReference type="PANTHER" id="PTHR30409">
    <property type="entry name" value="CARBAMATE KINASE"/>
    <property type="match status" value="1"/>
</dbReference>
<gene>
    <name evidence="7" type="ORF">GCM10023235_76690</name>
</gene>
<evidence type="ECO:0000313" key="7">
    <source>
        <dbReference type="EMBL" id="GAA4884489.1"/>
    </source>
</evidence>